<dbReference type="Proteomes" id="UP000070720">
    <property type="component" value="Chromosome 4"/>
</dbReference>
<reference evidence="1 3" key="3">
    <citation type="journal article" date="2015" name="BMC Genomics">
        <title>The completed genome sequence of the pathogenic ascomycete fungus Fusarium graminearum.</title>
        <authorList>
            <person name="King R."/>
            <person name="Urban M."/>
            <person name="Hammond-Kosack M.C."/>
            <person name="Hassani-Pak K."/>
            <person name="Hammond-Kosack K.E."/>
        </authorList>
    </citation>
    <scope>NUCLEOTIDE SEQUENCE [LARGE SCALE GENOMIC DNA]</scope>
    <source>
        <strain evidence="3">ATCC MYA-4620 / CBS 123657 / FGSC 9075 / NRRL 31084 / PH-1</strain>
        <strain evidence="1">PH-1</strain>
    </source>
</reference>
<accession>A0A0E0S9Y3</accession>
<reference evidence="2 3" key="2">
    <citation type="journal article" date="2010" name="Nature">
        <title>Comparative genomics reveals mobile pathogenicity chromosomes in Fusarium.</title>
        <authorList>
            <person name="Ma L.J."/>
            <person name="van der Does H.C."/>
            <person name="Borkovich K.A."/>
            <person name="Coleman J.J."/>
            <person name="Daboussi M.J."/>
            <person name="Di Pietro A."/>
            <person name="Dufresne M."/>
            <person name="Freitag M."/>
            <person name="Grabherr M."/>
            <person name="Henrissat B."/>
            <person name="Houterman P.M."/>
            <person name="Kang S."/>
            <person name="Shim W.B."/>
            <person name="Woloshuk C."/>
            <person name="Xie X."/>
            <person name="Xu J.R."/>
            <person name="Antoniw J."/>
            <person name="Baker S.E."/>
            <person name="Bluhm B.H."/>
            <person name="Breakspear A."/>
            <person name="Brown D.W."/>
            <person name="Butchko R.A."/>
            <person name="Chapman S."/>
            <person name="Coulson R."/>
            <person name="Coutinho P.M."/>
            <person name="Danchin E.G."/>
            <person name="Diener A."/>
            <person name="Gale L.R."/>
            <person name="Gardiner D.M."/>
            <person name="Goff S."/>
            <person name="Hammond-Kosack K.E."/>
            <person name="Hilburn K."/>
            <person name="Hua-Van A."/>
            <person name="Jonkers W."/>
            <person name="Kazan K."/>
            <person name="Kodira C.D."/>
            <person name="Koehrsen M."/>
            <person name="Kumar L."/>
            <person name="Lee Y.H."/>
            <person name="Li L."/>
            <person name="Manners J.M."/>
            <person name="Miranda-Saavedra D."/>
            <person name="Mukherjee M."/>
            <person name="Park G."/>
            <person name="Park J."/>
            <person name="Park S.Y."/>
            <person name="Proctor R.H."/>
            <person name="Regev A."/>
            <person name="Ruiz-Roldan M.C."/>
            <person name="Sain D."/>
            <person name="Sakthikumar S."/>
            <person name="Sykes S."/>
            <person name="Schwartz D.C."/>
            <person name="Turgeon B.G."/>
            <person name="Wapinski I."/>
            <person name="Yoder O."/>
            <person name="Young S."/>
            <person name="Zeng Q."/>
            <person name="Zhou S."/>
            <person name="Galagan J."/>
            <person name="Cuomo C.A."/>
            <person name="Kistler H.C."/>
            <person name="Rep M."/>
        </authorList>
    </citation>
    <scope>GENOME REANNOTATION</scope>
    <source>
        <strain evidence="3">ATCC MYA-4620 / CBS 123657 / FGSC 9075 / NRRL 31084 / PH-1</strain>
        <strain evidence="2">PH-1 / ATCC MYA-4620 / FGSC 9075 / NRRL 31084</strain>
    </source>
</reference>
<keyword evidence="3" id="KW-1185">Reference proteome</keyword>
<dbReference type="AlphaFoldDB" id="A0A098DN02"/>
<dbReference type="VEuPathDB" id="FungiDB:FGRAMPH1_01G23651"/>
<dbReference type="EnsemblFungi" id="CEF83246">
    <property type="protein sequence ID" value="CEF83246"/>
    <property type="gene ID" value="FGRRES_15404"/>
</dbReference>
<name>A0A098DN02_GIBZE</name>
<accession>A0A098DN02</accession>
<evidence type="ECO:0000313" key="1">
    <source>
        <dbReference type="EMBL" id="CEF83246.1"/>
    </source>
</evidence>
<reference evidence="2" key="4">
    <citation type="submission" date="2017-01" db="UniProtKB">
        <authorList>
            <consortium name="EnsemblFungi"/>
        </authorList>
    </citation>
    <scope>IDENTIFICATION</scope>
    <source>
        <strain evidence="2">PH-1 / ATCC MYA-4620 / FGSC 9075 / NRRL 31084</strain>
    </source>
</reference>
<organism evidence="1 3">
    <name type="scientific">Gibberella zeae (strain ATCC MYA-4620 / CBS 123657 / FGSC 9075 / NRRL 31084 / PH-1)</name>
    <name type="common">Wheat head blight fungus</name>
    <name type="synonym">Fusarium graminearum</name>
    <dbReference type="NCBI Taxonomy" id="229533"/>
    <lineage>
        <taxon>Eukaryota</taxon>
        <taxon>Fungi</taxon>
        <taxon>Dikarya</taxon>
        <taxon>Ascomycota</taxon>
        <taxon>Pezizomycotina</taxon>
        <taxon>Sordariomycetes</taxon>
        <taxon>Hypocreomycetidae</taxon>
        <taxon>Hypocreales</taxon>
        <taxon>Nectriaceae</taxon>
        <taxon>Fusarium</taxon>
    </lineage>
</organism>
<proteinExistence type="predicted"/>
<evidence type="ECO:0000313" key="3">
    <source>
        <dbReference type="Proteomes" id="UP000070720"/>
    </source>
</evidence>
<evidence type="ECO:0000313" key="2">
    <source>
        <dbReference type="EnsemblFungi" id="CEF83246"/>
    </source>
</evidence>
<dbReference type="InParanoid" id="A0A098DN02"/>
<dbReference type="EMBL" id="HG970335">
    <property type="protein sequence ID" value="CEF83246.1"/>
    <property type="molecule type" value="Genomic_DNA"/>
</dbReference>
<gene>
    <name evidence="1" type="ORF">FGRAMPH1_01T23651</name>
</gene>
<protein>
    <submittedName>
        <fullName evidence="1">Chromosome 4, complete genome</fullName>
    </submittedName>
</protein>
<sequence>MLKLTDIEPGTASQEFIRWFSATLCNTSDRISLYGTTIAASAINPTGRTRKGQGWSHITYTQVTLAQLDGATRPWGIAGQYNVNHTYCE</sequence>
<reference evidence="2 3" key="1">
    <citation type="journal article" date="2007" name="Science">
        <title>The Fusarium graminearum genome reveals a link between localized polymorphism and pathogen specialization.</title>
        <authorList>
            <person name="Cuomo C.A."/>
            <person name="Gueldener U."/>
            <person name="Xu J.-R."/>
            <person name="Trail F."/>
            <person name="Turgeon B.G."/>
            <person name="Di Pietro A."/>
            <person name="Walton J.D."/>
            <person name="Ma L.-J."/>
            <person name="Baker S.E."/>
            <person name="Rep M."/>
            <person name="Adam G."/>
            <person name="Antoniw J."/>
            <person name="Baldwin T."/>
            <person name="Calvo S.E."/>
            <person name="Chang Y.-L."/>
            <person name="DeCaprio D."/>
            <person name="Gale L.R."/>
            <person name="Gnerre S."/>
            <person name="Goswami R.S."/>
            <person name="Hammond-Kosack K."/>
            <person name="Harris L.J."/>
            <person name="Hilburn K."/>
            <person name="Kennell J.C."/>
            <person name="Kroken S."/>
            <person name="Magnuson J.K."/>
            <person name="Mannhaupt G."/>
            <person name="Mauceli E.W."/>
            <person name="Mewes H.-W."/>
            <person name="Mitterbauer R."/>
            <person name="Muehlbauer G."/>
            <person name="Muensterkoetter M."/>
            <person name="Nelson D."/>
            <person name="O'Donnell K."/>
            <person name="Ouellet T."/>
            <person name="Qi W."/>
            <person name="Quesneville H."/>
            <person name="Roncero M.I.G."/>
            <person name="Seong K.-Y."/>
            <person name="Tetko I.V."/>
            <person name="Urban M."/>
            <person name="Waalwijk C."/>
            <person name="Ward T.J."/>
            <person name="Yao J."/>
            <person name="Birren B.W."/>
            <person name="Kistler H.C."/>
        </authorList>
    </citation>
    <scope>NUCLEOTIDE SEQUENCE [LARGE SCALE GENOMIC DNA]</scope>
    <source>
        <strain evidence="3">ATCC MYA-4620 / CBS 123657 / FGSC 9075 / NRRL 31084 / PH-1</strain>
        <strain evidence="2">PH-1 / ATCC MYA-4620 / FGSC 9075 / NRRL 31084</strain>
    </source>
</reference>